<evidence type="ECO:0008006" key="4">
    <source>
        <dbReference type="Google" id="ProtNLM"/>
    </source>
</evidence>
<sequence length="86" mass="10015">MGERENKIDRDFEKMNTISRIEGKSDKFIYAIIGFSLLLLYDLVVNDAKFSVVIIVLIVFSFYMSRKLKKDATAMKQTFYSENSDN</sequence>
<dbReference type="AlphaFoldDB" id="A0A2N0VH22"/>
<feature type="transmembrane region" description="Helical" evidence="1">
    <location>
        <begin position="28"/>
        <end position="44"/>
    </location>
</feature>
<accession>A0A2N0VH22</accession>
<name>A0A2N0VH22_9BACT</name>
<keyword evidence="1" id="KW-0812">Transmembrane</keyword>
<comment type="caution">
    <text evidence="2">The sequence shown here is derived from an EMBL/GenBank/DDBJ whole genome shotgun (WGS) entry which is preliminary data.</text>
</comment>
<dbReference type="RefSeq" id="WP_101073005.1">
    <property type="nucleotide sequence ID" value="NZ_PISP01000002.1"/>
</dbReference>
<dbReference type="EMBL" id="PISP01000002">
    <property type="protein sequence ID" value="PKD43464.1"/>
    <property type="molecule type" value="Genomic_DNA"/>
</dbReference>
<reference evidence="2 3" key="1">
    <citation type="submission" date="2017-11" db="EMBL/GenBank/DDBJ databases">
        <title>Rhodohalobacter 15182 sp. nov., isolated from a salt lake.</title>
        <authorList>
            <person name="Han S."/>
        </authorList>
    </citation>
    <scope>NUCLEOTIDE SEQUENCE [LARGE SCALE GENOMIC DNA]</scope>
    <source>
        <strain evidence="2 3">15182</strain>
    </source>
</reference>
<evidence type="ECO:0000256" key="1">
    <source>
        <dbReference type="SAM" id="Phobius"/>
    </source>
</evidence>
<feature type="transmembrane region" description="Helical" evidence="1">
    <location>
        <begin position="50"/>
        <end position="66"/>
    </location>
</feature>
<keyword evidence="1" id="KW-0472">Membrane</keyword>
<evidence type="ECO:0000313" key="2">
    <source>
        <dbReference type="EMBL" id="PKD43464.1"/>
    </source>
</evidence>
<dbReference type="Proteomes" id="UP000233398">
    <property type="component" value="Unassembled WGS sequence"/>
</dbReference>
<organism evidence="2 3">
    <name type="scientific">Rhodohalobacter barkolensis</name>
    <dbReference type="NCBI Taxonomy" id="2053187"/>
    <lineage>
        <taxon>Bacteria</taxon>
        <taxon>Pseudomonadati</taxon>
        <taxon>Balneolota</taxon>
        <taxon>Balneolia</taxon>
        <taxon>Balneolales</taxon>
        <taxon>Balneolaceae</taxon>
        <taxon>Rhodohalobacter</taxon>
    </lineage>
</organism>
<evidence type="ECO:0000313" key="3">
    <source>
        <dbReference type="Proteomes" id="UP000233398"/>
    </source>
</evidence>
<keyword evidence="3" id="KW-1185">Reference proteome</keyword>
<keyword evidence="1" id="KW-1133">Transmembrane helix</keyword>
<gene>
    <name evidence="2" type="ORF">CWD77_07790</name>
</gene>
<proteinExistence type="predicted"/>
<protein>
    <recommendedName>
        <fullName evidence="4">FUSC family protein</fullName>
    </recommendedName>
</protein>